<gene>
    <name evidence="1" type="primary">RPSL1</name>
    <name evidence="1" type="ORF">DSO57_1007085</name>
</gene>
<protein>
    <submittedName>
        <fullName evidence="1">30S ribosomal protein S12</fullName>
    </submittedName>
</protein>
<accession>A0ACC2RYK6</accession>
<dbReference type="EMBL" id="QTSX02006410">
    <property type="protein sequence ID" value="KAJ9055173.1"/>
    <property type="molecule type" value="Genomic_DNA"/>
</dbReference>
<keyword evidence="1" id="KW-0687">Ribonucleoprotein</keyword>
<keyword evidence="1" id="KW-0689">Ribosomal protein</keyword>
<proteinExistence type="predicted"/>
<evidence type="ECO:0000313" key="1">
    <source>
        <dbReference type="EMBL" id="KAJ9055173.1"/>
    </source>
</evidence>
<evidence type="ECO:0000313" key="2">
    <source>
        <dbReference type="Proteomes" id="UP001165960"/>
    </source>
</evidence>
<name>A0ACC2RYK6_9FUNG</name>
<keyword evidence="2" id="KW-1185">Reference proteome</keyword>
<organism evidence="1 2">
    <name type="scientific">Entomophthora muscae</name>
    <dbReference type="NCBI Taxonomy" id="34485"/>
    <lineage>
        <taxon>Eukaryota</taxon>
        <taxon>Fungi</taxon>
        <taxon>Fungi incertae sedis</taxon>
        <taxon>Zoopagomycota</taxon>
        <taxon>Entomophthoromycotina</taxon>
        <taxon>Entomophthoromycetes</taxon>
        <taxon>Entomophthorales</taxon>
        <taxon>Entomophthoraceae</taxon>
        <taxon>Entomophthora</taxon>
    </lineage>
</organism>
<sequence>MASLLCNLMKAMSLQARPLFTKPILVNPITSLRKEPLSYCNQSPVTTQFNGMATLNQVMRNIRKKKTSKSKSPALEGCPQKRGVCVKVYTTKPKKPNSAVRKVARVRLSNGRVITGYIQGEGHNLQEHSVVLVRGRGPPDLPGVKYRLVRGKYDLQGVANRATSRSKYGTKKPSKDK</sequence>
<reference evidence="1" key="1">
    <citation type="submission" date="2022-04" db="EMBL/GenBank/DDBJ databases">
        <title>Genome of the entomopathogenic fungus Entomophthora muscae.</title>
        <authorList>
            <person name="Elya C."/>
            <person name="Lovett B.R."/>
            <person name="Lee E."/>
            <person name="Macias A.M."/>
            <person name="Hajek A.E."/>
            <person name="De Bivort B.L."/>
            <person name="Kasson M.T."/>
            <person name="De Fine Licht H.H."/>
            <person name="Stajich J.E."/>
        </authorList>
    </citation>
    <scope>NUCLEOTIDE SEQUENCE</scope>
    <source>
        <strain evidence="1">Berkeley</strain>
    </source>
</reference>
<comment type="caution">
    <text evidence="1">The sequence shown here is derived from an EMBL/GenBank/DDBJ whole genome shotgun (WGS) entry which is preliminary data.</text>
</comment>
<dbReference type="Proteomes" id="UP001165960">
    <property type="component" value="Unassembled WGS sequence"/>
</dbReference>